<sequence>MVEIARLISPLEGEMAAREVRASKRMLSQAMLPQLFLKKFPILSIARRMFSSELA</sequence>
<organism evidence="1 2">
    <name type="scientific">Neomesorhizobium albiziae</name>
    <dbReference type="NCBI Taxonomy" id="335020"/>
    <lineage>
        <taxon>Bacteria</taxon>
        <taxon>Pseudomonadati</taxon>
        <taxon>Pseudomonadota</taxon>
        <taxon>Alphaproteobacteria</taxon>
        <taxon>Hyphomicrobiales</taxon>
        <taxon>Phyllobacteriaceae</taxon>
        <taxon>Neomesorhizobium</taxon>
    </lineage>
</organism>
<gene>
    <name evidence="1" type="ORF">SAMN04488498_1183</name>
</gene>
<proteinExistence type="predicted"/>
<dbReference type="AlphaFoldDB" id="A0A1I4DK71"/>
<accession>A0A1I4DK71</accession>
<protein>
    <submittedName>
        <fullName evidence="1">Uncharacterized protein</fullName>
    </submittedName>
</protein>
<keyword evidence="2" id="KW-1185">Reference proteome</keyword>
<dbReference type="Proteomes" id="UP000323300">
    <property type="component" value="Unassembled WGS sequence"/>
</dbReference>
<evidence type="ECO:0000313" key="1">
    <source>
        <dbReference type="EMBL" id="SFK93299.1"/>
    </source>
</evidence>
<evidence type="ECO:0000313" key="2">
    <source>
        <dbReference type="Proteomes" id="UP000323300"/>
    </source>
</evidence>
<dbReference type="EMBL" id="FOSL01000018">
    <property type="protein sequence ID" value="SFK93299.1"/>
    <property type="molecule type" value="Genomic_DNA"/>
</dbReference>
<name>A0A1I4DK71_9HYPH</name>
<reference evidence="1 2" key="1">
    <citation type="submission" date="2016-10" db="EMBL/GenBank/DDBJ databases">
        <authorList>
            <person name="Varghese N."/>
            <person name="Submissions S."/>
        </authorList>
    </citation>
    <scope>NUCLEOTIDE SEQUENCE [LARGE SCALE GENOMIC DNA]</scope>
    <source>
        <strain evidence="1 2">DSM 21822</strain>
    </source>
</reference>